<dbReference type="AlphaFoldDB" id="A0AAW4PK04"/>
<evidence type="ECO:0000256" key="1">
    <source>
        <dbReference type="PROSITE-ProRule" id="PRU00169"/>
    </source>
</evidence>
<dbReference type="PANTHER" id="PTHR44520:SF2">
    <property type="entry name" value="RESPONSE REGULATOR RCP1"/>
    <property type="match status" value="1"/>
</dbReference>
<gene>
    <name evidence="3" type="ORF">EGH23_24515</name>
</gene>
<evidence type="ECO:0000313" key="3">
    <source>
        <dbReference type="EMBL" id="MBX0298034.1"/>
    </source>
</evidence>
<dbReference type="EMBL" id="RKLT01000036">
    <property type="protein sequence ID" value="MBX0298034.1"/>
    <property type="molecule type" value="Genomic_DNA"/>
</dbReference>
<feature type="domain" description="Response regulatory" evidence="2">
    <location>
        <begin position="7"/>
        <end position="136"/>
    </location>
</feature>
<proteinExistence type="predicted"/>
<dbReference type="Proteomes" id="UP001430455">
    <property type="component" value="Unassembled WGS sequence"/>
</dbReference>
<evidence type="ECO:0000313" key="4">
    <source>
        <dbReference type="Proteomes" id="UP001430455"/>
    </source>
</evidence>
<organism evidence="3 4">
    <name type="scientific">Haloarcula nitratireducens</name>
    <dbReference type="NCBI Taxonomy" id="2487749"/>
    <lineage>
        <taxon>Archaea</taxon>
        <taxon>Methanobacteriati</taxon>
        <taxon>Methanobacteriota</taxon>
        <taxon>Stenosarchaea group</taxon>
        <taxon>Halobacteria</taxon>
        <taxon>Halobacteriales</taxon>
        <taxon>Haloarculaceae</taxon>
        <taxon>Haloarcula</taxon>
    </lineage>
</organism>
<protein>
    <submittedName>
        <fullName evidence="3">Response regulator</fullName>
    </submittedName>
</protein>
<reference evidence="3 4" key="1">
    <citation type="submission" date="2021-06" db="EMBL/GenBank/DDBJ databases">
        <title>Halomicroarcula sp. a new haloarchaeum isolated from saline soil.</title>
        <authorList>
            <person name="Duran-Viseras A."/>
            <person name="Sanchez-Porro C."/>
            <person name="Ventosa A."/>
        </authorList>
    </citation>
    <scope>NUCLEOTIDE SEQUENCE [LARGE SCALE GENOMIC DNA]</scope>
    <source>
        <strain evidence="3 4">F27</strain>
    </source>
</reference>
<dbReference type="SUPFAM" id="SSF52172">
    <property type="entry name" value="CheY-like"/>
    <property type="match status" value="1"/>
</dbReference>
<dbReference type="PANTHER" id="PTHR44520">
    <property type="entry name" value="RESPONSE REGULATOR RCP1-RELATED"/>
    <property type="match status" value="1"/>
</dbReference>
<dbReference type="PROSITE" id="PS50110">
    <property type="entry name" value="RESPONSE_REGULATORY"/>
    <property type="match status" value="1"/>
</dbReference>
<feature type="modified residue" description="4-aspartylphosphate" evidence="1">
    <location>
        <position position="68"/>
    </location>
</feature>
<dbReference type="Pfam" id="PF00072">
    <property type="entry name" value="Response_reg"/>
    <property type="match status" value="1"/>
</dbReference>
<dbReference type="InterPro" id="IPR052893">
    <property type="entry name" value="TCS_response_regulator"/>
</dbReference>
<dbReference type="SMART" id="SM00448">
    <property type="entry name" value="REC"/>
    <property type="match status" value="1"/>
</dbReference>
<dbReference type="GO" id="GO:0000160">
    <property type="term" value="P:phosphorelay signal transduction system"/>
    <property type="evidence" value="ECO:0007669"/>
    <property type="project" value="InterPro"/>
</dbReference>
<keyword evidence="1" id="KW-0597">Phosphoprotein</keyword>
<dbReference type="RefSeq" id="WP_220582615.1">
    <property type="nucleotide sequence ID" value="NZ_RKLT01000036.1"/>
</dbReference>
<dbReference type="InterPro" id="IPR011006">
    <property type="entry name" value="CheY-like_superfamily"/>
</dbReference>
<comment type="caution">
    <text evidence="3">The sequence shown here is derived from an EMBL/GenBank/DDBJ whole genome shotgun (WGS) entry which is preliminary data.</text>
</comment>
<dbReference type="InterPro" id="IPR001789">
    <property type="entry name" value="Sig_transdc_resp-reg_receiver"/>
</dbReference>
<keyword evidence="4" id="KW-1185">Reference proteome</keyword>
<accession>A0AAW4PK04</accession>
<sequence>MPETSPTVLVVEDNAADRRLFEEAATETGFPTLDFATTTMEAITFFPTRCPSADECDGPELPDLLLLDLDIPGEGGMALLEELKTSSVPLRRVPVIILSSEDDQATIDKAYDLGANAYLTKPTDYDTYLELVEEIRDFWLARIERPSYK</sequence>
<dbReference type="Gene3D" id="3.40.50.2300">
    <property type="match status" value="1"/>
</dbReference>
<name>A0AAW4PK04_9EURY</name>
<evidence type="ECO:0000259" key="2">
    <source>
        <dbReference type="PROSITE" id="PS50110"/>
    </source>
</evidence>